<dbReference type="InParanoid" id="A0A066VU52"/>
<name>A0A066VU52_TILAU</name>
<evidence type="ECO:0000256" key="1">
    <source>
        <dbReference type="ARBA" id="ARBA00001024"/>
    </source>
</evidence>
<evidence type="ECO:0000313" key="20">
    <source>
        <dbReference type="Proteomes" id="UP000027361"/>
    </source>
</evidence>
<comment type="catalytic activity">
    <reaction evidence="1">
        <text>a triacylglycerol + H2O = a diacylglycerol + a fatty acid + H(+)</text>
        <dbReference type="Rhea" id="RHEA:12044"/>
        <dbReference type="ChEBI" id="CHEBI:15377"/>
        <dbReference type="ChEBI" id="CHEBI:15378"/>
        <dbReference type="ChEBI" id="CHEBI:17855"/>
        <dbReference type="ChEBI" id="CHEBI:18035"/>
        <dbReference type="ChEBI" id="CHEBI:28868"/>
        <dbReference type="EC" id="3.1.1.3"/>
    </reaction>
</comment>
<gene>
    <name evidence="19" type="ORF">K437DRAFT_256698</name>
</gene>
<keyword evidence="14" id="KW-0443">Lipid metabolism</keyword>
<dbReference type="InterPro" id="IPR029058">
    <property type="entry name" value="AB_hydrolase_fold"/>
</dbReference>
<keyword evidence="11" id="KW-0735">Signal-anchor</keyword>
<evidence type="ECO:0000256" key="10">
    <source>
        <dbReference type="ARBA" id="ARBA00022963"/>
    </source>
</evidence>
<dbReference type="EMBL" id="JMSN01000044">
    <property type="protein sequence ID" value="KDN45252.1"/>
    <property type="molecule type" value="Genomic_DNA"/>
</dbReference>
<keyword evidence="16" id="KW-0325">Glycoprotein</keyword>
<dbReference type="GO" id="GO:0032585">
    <property type="term" value="C:multivesicular body membrane"/>
    <property type="evidence" value="ECO:0007669"/>
    <property type="project" value="UniProtKB-SubCell"/>
</dbReference>
<keyword evidence="7" id="KW-0812">Transmembrane</keyword>
<dbReference type="Pfam" id="PF26363">
    <property type="entry name" value="Phospholipase-like"/>
    <property type="match status" value="1"/>
</dbReference>
<dbReference type="GO" id="GO:0034496">
    <property type="term" value="P:multivesicular body membrane disassembly"/>
    <property type="evidence" value="ECO:0007669"/>
    <property type="project" value="TreeGrafter"/>
</dbReference>
<comment type="caution">
    <text evidence="19">The sequence shown here is derived from an EMBL/GenBank/DDBJ whole genome shotgun (WGS) entry which is preliminary data.</text>
</comment>
<proteinExistence type="inferred from homology"/>
<dbReference type="InterPro" id="IPR050805">
    <property type="entry name" value="ATG15_Lipase"/>
</dbReference>
<evidence type="ECO:0000256" key="17">
    <source>
        <dbReference type="ARBA" id="ARBA00029828"/>
    </source>
</evidence>
<evidence type="ECO:0000256" key="7">
    <source>
        <dbReference type="ARBA" id="ARBA00022692"/>
    </source>
</evidence>
<dbReference type="FunFam" id="3.40.50.1820:FF:000129">
    <property type="entry name" value="Autophagy related lipase Atg15, putative"/>
    <property type="match status" value="1"/>
</dbReference>
<evidence type="ECO:0000256" key="2">
    <source>
        <dbReference type="ARBA" id="ARBA00004270"/>
    </source>
</evidence>
<comment type="subcellular location">
    <subcellularLocation>
        <location evidence="3">Endosome</location>
        <location evidence="3">Multivesicular body membrane</location>
        <topology evidence="3">Single-pass type II membrane protein</topology>
    </subcellularLocation>
    <subcellularLocation>
        <location evidence="2">Prevacuolar compartment membrane</location>
        <topology evidence="2">Single-pass type II membrane protein</topology>
    </subcellularLocation>
</comment>
<dbReference type="GeneID" id="25264499"/>
<comment type="subunit">
    <text evidence="5">Binds to both phosphatidylinositol (PI) and phosphatidylinositol 3,5-bisphosphate (PIP2).</text>
</comment>
<keyword evidence="12" id="KW-1133">Transmembrane helix</keyword>
<evidence type="ECO:0000256" key="9">
    <source>
        <dbReference type="ARBA" id="ARBA00022801"/>
    </source>
</evidence>
<evidence type="ECO:0000256" key="12">
    <source>
        <dbReference type="ARBA" id="ARBA00022989"/>
    </source>
</evidence>
<keyword evidence="20" id="KW-1185">Reference proteome</keyword>
<keyword evidence="18" id="KW-0732">Signal</keyword>
<dbReference type="GO" id="GO:0005775">
    <property type="term" value="C:vacuolar lumen"/>
    <property type="evidence" value="ECO:0007669"/>
    <property type="project" value="TreeGrafter"/>
</dbReference>
<dbReference type="FunCoup" id="A0A066VU52">
    <property type="interactions" value="46"/>
</dbReference>
<evidence type="ECO:0000313" key="19">
    <source>
        <dbReference type="EMBL" id="KDN45252.1"/>
    </source>
</evidence>
<dbReference type="CDD" id="cd00519">
    <property type="entry name" value="Lipase_3"/>
    <property type="match status" value="1"/>
</dbReference>
<dbReference type="PANTHER" id="PTHR47175">
    <property type="entry name" value="LIPASE ATG15-RELATED"/>
    <property type="match status" value="1"/>
</dbReference>
<feature type="signal peptide" evidence="18">
    <location>
        <begin position="1"/>
        <end position="29"/>
    </location>
</feature>
<accession>A0A066VU52</accession>
<dbReference type="OMA" id="LESKCHT"/>
<dbReference type="Proteomes" id="UP000027361">
    <property type="component" value="Unassembled WGS sequence"/>
</dbReference>
<dbReference type="GO" id="GO:0034727">
    <property type="term" value="P:piecemeal microautophagy of the nucleus"/>
    <property type="evidence" value="ECO:0007669"/>
    <property type="project" value="TreeGrafter"/>
</dbReference>
<dbReference type="HOGENOM" id="CLU_028295_1_1_1"/>
<evidence type="ECO:0000256" key="3">
    <source>
        <dbReference type="ARBA" id="ARBA00004343"/>
    </source>
</evidence>
<reference evidence="19 20" key="1">
    <citation type="submission" date="2014-05" db="EMBL/GenBank/DDBJ databases">
        <title>Draft genome sequence of a rare smut relative, Tilletiaria anomala UBC 951.</title>
        <authorList>
            <consortium name="DOE Joint Genome Institute"/>
            <person name="Toome M."/>
            <person name="Kuo A."/>
            <person name="Henrissat B."/>
            <person name="Lipzen A."/>
            <person name="Tritt A."/>
            <person name="Yoshinaga Y."/>
            <person name="Zane M."/>
            <person name="Barry K."/>
            <person name="Grigoriev I.V."/>
            <person name="Spatafora J.W."/>
            <person name="Aimea M.C."/>
        </authorList>
    </citation>
    <scope>NUCLEOTIDE SEQUENCE [LARGE SCALE GENOMIC DNA]</scope>
    <source>
        <strain evidence="19 20">UBC 951</strain>
    </source>
</reference>
<comment type="similarity">
    <text evidence="4">Belongs to the AB hydrolase superfamily. Lipase family.</text>
</comment>
<evidence type="ECO:0000256" key="6">
    <source>
        <dbReference type="ARBA" id="ARBA00013279"/>
    </source>
</evidence>
<dbReference type="PANTHER" id="PTHR47175:SF2">
    <property type="entry name" value="LIPASE ATG15-RELATED"/>
    <property type="match status" value="1"/>
</dbReference>
<evidence type="ECO:0000256" key="14">
    <source>
        <dbReference type="ARBA" id="ARBA00023098"/>
    </source>
</evidence>
<evidence type="ECO:0000256" key="8">
    <source>
        <dbReference type="ARBA" id="ARBA00022753"/>
    </source>
</evidence>
<dbReference type="Gene3D" id="3.40.50.1820">
    <property type="entry name" value="alpha/beta hydrolase"/>
    <property type="match status" value="1"/>
</dbReference>
<keyword evidence="9 19" id="KW-0378">Hydrolase</keyword>
<dbReference type="RefSeq" id="XP_013243109.1">
    <property type="nucleotide sequence ID" value="XM_013387655.1"/>
</dbReference>
<dbReference type="GO" id="GO:0004620">
    <property type="term" value="F:phospholipase activity"/>
    <property type="evidence" value="ECO:0007669"/>
    <property type="project" value="TreeGrafter"/>
</dbReference>
<dbReference type="GO" id="GO:0004806">
    <property type="term" value="F:triacylglycerol lipase activity"/>
    <property type="evidence" value="ECO:0007669"/>
    <property type="project" value="UniProtKB-EC"/>
</dbReference>
<dbReference type="OrthoDB" id="58570at2759"/>
<evidence type="ECO:0000256" key="15">
    <source>
        <dbReference type="ARBA" id="ARBA00023136"/>
    </source>
</evidence>
<keyword evidence="10" id="KW-0442">Lipid degradation</keyword>
<dbReference type="AlphaFoldDB" id="A0A066VU52"/>
<keyword evidence="13" id="KW-0072">Autophagy</keyword>
<sequence length="508" mass="55755">MRKSRSRRALVWGALVALAAVRAPADVSAATTLPSRVDGGLVPAALPVISWLDDRLTDLLSAASSWRNERRAPQPEPVSGESKMLSFRLAQSVHKGVYDYPELIAWTHHSRAAGASEPEHNIHTVKQAVTRARDVRAYLAARGQSLEQAQCATREMLDWEDVEVDAPDVSHRPTLLALATMASQAYENRTDTWQGYGGFNLSESFGWVEDGIRGHLFTTEDNSTVVVAIKGTSAQFLPGGGDTAKRDKANDNLFFSCCCARVSWTWTPVCDCYQGKGSRCGQTCLERALVEKSFYYQAATDLYNNVSYLYPDSQIWITGHSLGGALSSLIGMTFGVPTVTFEAPGERMAAMRLHLPLPPAKEPEESPVSALPITHVYHNADPLAVGDCVGPLSPCGQFGYAMESKCHAGKSIVYDTVGRLGWSSSLLTHRIATLTDDLLTQDWNERVKNAARHMPASATASFWRWPWKKGEGDEQVDDDLQAVPPRLSEDKCRDCADWTFSDEALEDS</sequence>
<evidence type="ECO:0000256" key="13">
    <source>
        <dbReference type="ARBA" id="ARBA00023006"/>
    </source>
</evidence>
<evidence type="ECO:0000256" key="18">
    <source>
        <dbReference type="SAM" id="SignalP"/>
    </source>
</evidence>
<dbReference type="STRING" id="1037660.A0A066VU52"/>
<keyword evidence="8" id="KW-0967">Endosome</keyword>
<evidence type="ECO:0000256" key="4">
    <source>
        <dbReference type="ARBA" id="ARBA00010701"/>
    </source>
</evidence>
<dbReference type="GO" id="GO:0006660">
    <property type="term" value="P:phosphatidylserine catabolic process"/>
    <property type="evidence" value="ECO:0007669"/>
    <property type="project" value="TreeGrafter"/>
</dbReference>
<dbReference type="EC" id="3.1.1.3" evidence="6"/>
<evidence type="ECO:0000256" key="11">
    <source>
        <dbReference type="ARBA" id="ARBA00022968"/>
    </source>
</evidence>
<protein>
    <recommendedName>
        <fullName evidence="6">triacylglycerol lipase</fullName>
        <ecNumber evidence="6">3.1.1.3</ecNumber>
    </recommendedName>
    <alternativeName>
        <fullName evidence="17">Autophagy-related protein 15</fullName>
    </alternativeName>
</protein>
<dbReference type="GO" id="GO:0046461">
    <property type="term" value="P:neutral lipid catabolic process"/>
    <property type="evidence" value="ECO:0007669"/>
    <property type="project" value="TreeGrafter"/>
</dbReference>
<dbReference type="SUPFAM" id="SSF53474">
    <property type="entry name" value="alpha/beta-Hydrolases"/>
    <property type="match status" value="1"/>
</dbReference>
<organism evidence="19 20">
    <name type="scientific">Tilletiaria anomala (strain ATCC 24038 / CBS 436.72 / UBC 951)</name>
    <dbReference type="NCBI Taxonomy" id="1037660"/>
    <lineage>
        <taxon>Eukaryota</taxon>
        <taxon>Fungi</taxon>
        <taxon>Dikarya</taxon>
        <taxon>Basidiomycota</taxon>
        <taxon>Ustilaginomycotina</taxon>
        <taxon>Exobasidiomycetes</taxon>
        <taxon>Georgefischeriales</taxon>
        <taxon>Tilletiariaceae</taxon>
        <taxon>Tilletiaria</taxon>
    </lineage>
</organism>
<evidence type="ECO:0000256" key="5">
    <source>
        <dbReference type="ARBA" id="ARBA00011137"/>
    </source>
</evidence>
<keyword evidence="15" id="KW-0472">Membrane</keyword>
<feature type="chain" id="PRO_5001628444" description="triacylglycerol lipase" evidence="18">
    <location>
        <begin position="30"/>
        <end position="508"/>
    </location>
</feature>
<evidence type="ECO:0000256" key="16">
    <source>
        <dbReference type="ARBA" id="ARBA00023180"/>
    </source>
</evidence>